<accession>A0A392TM37</accession>
<evidence type="ECO:0000313" key="6">
    <source>
        <dbReference type="Proteomes" id="UP000265520"/>
    </source>
</evidence>
<keyword evidence="6" id="KW-1185">Reference proteome</keyword>
<keyword evidence="3" id="KW-0067">ATP-binding</keyword>
<sequence>MLPKKLELMLSPMGAQGNEMVRFELTFFALNPKLNIVAPWREWDITG</sequence>
<evidence type="ECO:0000259" key="4">
    <source>
        <dbReference type="Pfam" id="PF00764"/>
    </source>
</evidence>
<dbReference type="InterPro" id="IPR014729">
    <property type="entry name" value="Rossmann-like_a/b/a_fold"/>
</dbReference>
<keyword evidence="1" id="KW-0436">Ligase</keyword>
<dbReference type="GO" id="GO:0016874">
    <property type="term" value="F:ligase activity"/>
    <property type="evidence" value="ECO:0007669"/>
    <property type="project" value="UniProtKB-KW"/>
</dbReference>
<proteinExistence type="predicted"/>
<evidence type="ECO:0000256" key="3">
    <source>
        <dbReference type="ARBA" id="ARBA00022840"/>
    </source>
</evidence>
<evidence type="ECO:0000256" key="2">
    <source>
        <dbReference type="ARBA" id="ARBA00022741"/>
    </source>
</evidence>
<dbReference type="Proteomes" id="UP000265520">
    <property type="component" value="Unassembled WGS sequence"/>
</dbReference>
<protein>
    <submittedName>
        <fullName evidence="5">Argininosuccinate synthase chloroplastic-like</fullName>
    </submittedName>
</protein>
<dbReference type="GO" id="GO:0005524">
    <property type="term" value="F:ATP binding"/>
    <property type="evidence" value="ECO:0007669"/>
    <property type="project" value="UniProtKB-KW"/>
</dbReference>
<reference evidence="5 6" key="1">
    <citation type="journal article" date="2018" name="Front. Plant Sci.">
        <title>Red Clover (Trifolium pratense) and Zigzag Clover (T. medium) - A Picture of Genomic Similarities and Differences.</title>
        <authorList>
            <person name="Dluhosova J."/>
            <person name="Istvanek J."/>
            <person name="Nedelnik J."/>
            <person name="Repkova J."/>
        </authorList>
    </citation>
    <scope>NUCLEOTIDE SEQUENCE [LARGE SCALE GENOMIC DNA]</scope>
    <source>
        <strain evidence="6">cv. 10/8</strain>
        <tissue evidence="5">Leaf</tissue>
    </source>
</reference>
<keyword evidence="2" id="KW-0547">Nucleotide-binding</keyword>
<evidence type="ECO:0000256" key="1">
    <source>
        <dbReference type="ARBA" id="ARBA00022598"/>
    </source>
</evidence>
<dbReference type="AlphaFoldDB" id="A0A392TM37"/>
<dbReference type="EMBL" id="LXQA010603862">
    <property type="protein sequence ID" value="MCI61664.1"/>
    <property type="molecule type" value="Genomic_DNA"/>
</dbReference>
<dbReference type="Pfam" id="PF00764">
    <property type="entry name" value="Arginosuc_synth"/>
    <property type="match status" value="1"/>
</dbReference>
<dbReference type="InterPro" id="IPR048267">
    <property type="entry name" value="Arginosuc_syn_N"/>
</dbReference>
<feature type="non-terminal residue" evidence="5">
    <location>
        <position position="47"/>
    </location>
</feature>
<dbReference type="Gene3D" id="3.40.50.620">
    <property type="entry name" value="HUPs"/>
    <property type="match status" value="1"/>
</dbReference>
<feature type="domain" description="Arginosuccinate synthase-like N-terminal" evidence="4">
    <location>
        <begin position="16"/>
        <end position="46"/>
    </location>
</feature>
<evidence type="ECO:0000313" key="5">
    <source>
        <dbReference type="EMBL" id="MCI61664.1"/>
    </source>
</evidence>
<name>A0A392TM37_9FABA</name>
<comment type="caution">
    <text evidence="5">The sequence shown here is derived from an EMBL/GenBank/DDBJ whole genome shotgun (WGS) entry which is preliminary data.</text>
</comment>
<organism evidence="5 6">
    <name type="scientific">Trifolium medium</name>
    <dbReference type="NCBI Taxonomy" id="97028"/>
    <lineage>
        <taxon>Eukaryota</taxon>
        <taxon>Viridiplantae</taxon>
        <taxon>Streptophyta</taxon>
        <taxon>Embryophyta</taxon>
        <taxon>Tracheophyta</taxon>
        <taxon>Spermatophyta</taxon>
        <taxon>Magnoliopsida</taxon>
        <taxon>eudicotyledons</taxon>
        <taxon>Gunneridae</taxon>
        <taxon>Pentapetalae</taxon>
        <taxon>rosids</taxon>
        <taxon>fabids</taxon>
        <taxon>Fabales</taxon>
        <taxon>Fabaceae</taxon>
        <taxon>Papilionoideae</taxon>
        <taxon>50 kb inversion clade</taxon>
        <taxon>NPAAA clade</taxon>
        <taxon>Hologalegina</taxon>
        <taxon>IRL clade</taxon>
        <taxon>Trifolieae</taxon>
        <taxon>Trifolium</taxon>
    </lineage>
</organism>